<organism evidence="2 3">
    <name type="scientific">Planococcus rifietoensis</name>
    <dbReference type="NCBI Taxonomy" id="200991"/>
    <lineage>
        <taxon>Bacteria</taxon>
        <taxon>Bacillati</taxon>
        <taxon>Bacillota</taxon>
        <taxon>Bacilli</taxon>
        <taxon>Bacillales</taxon>
        <taxon>Caryophanaceae</taxon>
        <taxon>Planococcus</taxon>
    </lineage>
</organism>
<keyword evidence="3" id="KW-1185">Reference proteome</keyword>
<gene>
    <name evidence="2" type="ORF">AUC31_05200</name>
</gene>
<evidence type="ECO:0000313" key="3">
    <source>
        <dbReference type="Proteomes" id="UP000067683"/>
    </source>
</evidence>
<evidence type="ECO:0000313" key="2">
    <source>
        <dbReference type="EMBL" id="ALS74655.1"/>
    </source>
</evidence>
<reference evidence="2" key="1">
    <citation type="submission" date="2016-01" db="EMBL/GenBank/DDBJ databases">
        <title>Complete genome of Planococcus rifietoensis type strain M8.</title>
        <authorList>
            <person name="See-Too W.S."/>
        </authorList>
    </citation>
    <scope>NUCLEOTIDE SEQUENCE [LARGE SCALE GENOMIC DNA]</scope>
    <source>
        <strain evidence="2">M8</strain>
    </source>
</reference>
<proteinExistence type="predicted"/>
<dbReference type="EMBL" id="CP013659">
    <property type="protein sequence ID" value="ALS74655.1"/>
    <property type="molecule type" value="Genomic_DNA"/>
</dbReference>
<evidence type="ECO:0000256" key="1">
    <source>
        <dbReference type="SAM" id="MobiDB-lite"/>
    </source>
</evidence>
<dbReference type="RefSeq" id="WP_058381362.1">
    <property type="nucleotide sequence ID" value="NZ_CP013659.2"/>
</dbReference>
<sequence>MSQNKLMTGLLIGAAVGVLVSLLDRNTREDVMNKSKKASENAKYYANNKDELKSAFKEQAERAQNLYARISEDAAYVGGKVEQVKKLVPEVKEVAMEAKGAVLETKDAVVESKDDVVSAVKEDNPSPSSSLTDDSSSTNGPSSNTTNSQNQNRN</sequence>
<dbReference type="STRING" id="200991.AUC31_05200"/>
<dbReference type="KEGG" id="prt:AUC31_05200"/>
<dbReference type="OrthoDB" id="2353585at2"/>
<dbReference type="AlphaFoldDB" id="A0A0U2XD09"/>
<name>A0A0U2XD09_9BACL</name>
<evidence type="ECO:0008006" key="4">
    <source>
        <dbReference type="Google" id="ProtNLM"/>
    </source>
</evidence>
<dbReference type="Proteomes" id="UP000067683">
    <property type="component" value="Chromosome"/>
</dbReference>
<accession>A0A0U2XD09</accession>
<feature type="compositionally biased region" description="Low complexity" evidence="1">
    <location>
        <begin position="125"/>
        <end position="154"/>
    </location>
</feature>
<feature type="compositionally biased region" description="Basic and acidic residues" evidence="1">
    <location>
        <begin position="114"/>
        <end position="124"/>
    </location>
</feature>
<feature type="region of interest" description="Disordered" evidence="1">
    <location>
        <begin position="114"/>
        <end position="154"/>
    </location>
</feature>
<protein>
    <recommendedName>
        <fullName evidence="4">YtxH domain-containing protein</fullName>
    </recommendedName>
</protein>